<dbReference type="AlphaFoldDB" id="A0A934SC43"/>
<evidence type="ECO:0000259" key="3">
    <source>
        <dbReference type="SMART" id="SM00244"/>
    </source>
</evidence>
<evidence type="ECO:0000313" key="5">
    <source>
        <dbReference type="Proteomes" id="UP000603141"/>
    </source>
</evidence>
<accession>A0A934SC43</accession>
<sequence length="263" mass="29721">MIVFLLLFVILIIFSASGIKIDREYQRGVIFRLGRFKHIKGPGIYWIIPMVDQKVQVDIRTATVDIESQETVTRDSVTIKVNAVLYYKVSNPEKAIISVKNYQTATYQAALTTLRNVIGQHILDEVLKDRDKINKAARDIVDQITDPWGLKVELVEMKDVELPQTMQRAMAREAEASREKRARLIKAEAEQEASLKLTDAAKSISENPAALELRRMQMISEVGTENNTTTIVIMPSDFVTMAKGITQLAQNRSSEQKPQSDQT</sequence>
<comment type="caution">
    <text evidence="4">The sequence shown here is derived from an EMBL/GenBank/DDBJ whole genome shotgun (WGS) entry which is preliminary data.</text>
</comment>
<gene>
    <name evidence="4" type="ORF">JIN85_13505</name>
</gene>
<protein>
    <submittedName>
        <fullName evidence="4">Slipin family protein</fullName>
    </submittedName>
</protein>
<dbReference type="GO" id="GO:0098552">
    <property type="term" value="C:side of membrane"/>
    <property type="evidence" value="ECO:0007669"/>
    <property type="project" value="UniProtKB-ARBA"/>
</dbReference>
<dbReference type="InterPro" id="IPR043202">
    <property type="entry name" value="Band-7_stomatin-like"/>
</dbReference>
<feature type="domain" description="Band 7" evidence="3">
    <location>
        <begin position="17"/>
        <end position="174"/>
    </location>
</feature>
<comment type="subcellular location">
    <subcellularLocation>
        <location evidence="1">Membrane</location>
        <topology evidence="1">Single-pass membrane protein</topology>
    </subcellularLocation>
</comment>
<dbReference type="InterPro" id="IPR001107">
    <property type="entry name" value="Band_7"/>
</dbReference>
<evidence type="ECO:0000256" key="2">
    <source>
        <dbReference type="ARBA" id="ARBA00008164"/>
    </source>
</evidence>
<dbReference type="PANTHER" id="PTHR10264:SF19">
    <property type="entry name" value="AT06885P-RELATED"/>
    <property type="match status" value="1"/>
</dbReference>
<keyword evidence="5" id="KW-1185">Reference proteome</keyword>
<evidence type="ECO:0000313" key="4">
    <source>
        <dbReference type="EMBL" id="MBK1883437.1"/>
    </source>
</evidence>
<name>A0A934SC43_9BACT</name>
<dbReference type="Gene3D" id="6.10.250.2090">
    <property type="match status" value="1"/>
</dbReference>
<dbReference type="FunFam" id="3.30.479.30:FF:000004">
    <property type="entry name" value="Putative membrane protease family, stomatin"/>
    <property type="match status" value="1"/>
</dbReference>
<reference evidence="4" key="1">
    <citation type="submission" date="2021-01" db="EMBL/GenBank/DDBJ databases">
        <title>Modified the classification status of verrucomicrobia.</title>
        <authorList>
            <person name="Feng X."/>
        </authorList>
    </citation>
    <scope>NUCLEOTIDE SEQUENCE</scope>
    <source>
        <strain evidence="4">KCTC 22041</strain>
    </source>
</reference>
<dbReference type="InterPro" id="IPR001972">
    <property type="entry name" value="Stomatin_HflK_fam"/>
</dbReference>
<dbReference type="GO" id="GO:0005886">
    <property type="term" value="C:plasma membrane"/>
    <property type="evidence" value="ECO:0007669"/>
    <property type="project" value="InterPro"/>
</dbReference>
<evidence type="ECO:0000256" key="1">
    <source>
        <dbReference type="ARBA" id="ARBA00004167"/>
    </source>
</evidence>
<dbReference type="PANTHER" id="PTHR10264">
    <property type="entry name" value="BAND 7 PROTEIN-RELATED"/>
    <property type="match status" value="1"/>
</dbReference>
<dbReference type="Gene3D" id="3.30.479.30">
    <property type="entry name" value="Band 7 domain"/>
    <property type="match status" value="1"/>
</dbReference>
<dbReference type="EMBL" id="JAENIJ010000021">
    <property type="protein sequence ID" value="MBK1883437.1"/>
    <property type="molecule type" value="Genomic_DNA"/>
</dbReference>
<dbReference type="CDD" id="cd08826">
    <property type="entry name" value="SPFH_eoslipins_u1"/>
    <property type="match status" value="1"/>
</dbReference>
<dbReference type="InterPro" id="IPR036013">
    <property type="entry name" value="Band_7/SPFH_dom_sf"/>
</dbReference>
<dbReference type="Proteomes" id="UP000603141">
    <property type="component" value="Unassembled WGS sequence"/>
</dbReference>
<dbReference type="SUPFAM" id="SSF117892">
    <property type="entry name" value="Band 7/SPFH domain"/>
    <property type="match status" value="1"/>
</dbReference>
<dbReference type="Pfam" id="PF01145">
    <property type="entry name" value="Band_7"/>
    <property type="match status" value="1"/>
</dbReference>
<dbReference type="PRINTS" id="PR00721">
    <property type="entry name" value="STOMATIN"/>
</dbReference>
<comment type="similarity">
    <text evidence="2">Belongs to the band 7/mec-2 family.</text>
</comment>
<organism evidence="4 5">
    <name type="scientific">Luteolibacter pohnpeiensis</name>
    <dbReference type="NCBI Taxonomy" id="454153"/>
    <lineage>
        <taxon>Bacteria</taxon>
        <taxon>Pseudomonadati</taxon>
        <taxon>Verrucomicrobiota</taxon>
        <taxon>Verrucomicrobiia</taxon>
        <taxon>Verrucomicrobiales</taxon>
        <taxon>Verrucomicrobiaceae</taxon>
        <taxon>Luteolibacter</taxon>
    </lineage>
</organism>
<dbReference type="SMART" id="SM00244">
    <property type="entry name" value="PHB"/>
    <property type="match status" value="1"/>
</dbReference>
<dbReference type="RefSeq" id="WP_200271587.1">
    <property type="nucleotide sequence ID" value="NZ_JAENIJ010000021.1"/>
</dbReference>
<proteinExistence type="inferred from homology"/>